<comment type="caution">
    <text evidence="1">The sequence shown here is derived from an EMBL/GenBank/DDBJ whole genome shotgun (WGS) entry which is preliminary data.</text>
</comment>
<gene>
    <name evidence="1" type="ORF">HaLaN_29422</name>
</gene>
<evidence type="ECO:0000313" key="1">
    <source>
        <dbReference type="EMBL" id="GFH30548.1"/>
    </source>
</evidence>
<protein>
    <submittedName>
        <fullName evidence="1">Uncharacterized protein</fullName>
    </submittedName>
</protein>
<keyword evidence="2" id="KW-1185">Reference proteome</keyword>
<evidence type="ECO:0000313" key="2">
    <source>
        <dbReference type="Proteomes" id="UP000485058"/>
    </source>
</evidence>
<proteinExistence type="predicted"/>
<accession>A0A6A0ACZ4</accession>
<reference evidence="1 2" key="1">
    <citation type="submission" date="2020-02" db="EMBL/GenBank/DDBJ databases">
        <title>Draft genome sequence of Haematococcus lacustris strain NIES-144.</title>
        <authorList>
            <person name="Morimoto D."/>
            <person name="Nakagawa S."/>
            <person name="Yoshida T."/>
            <person name="Sawayama S."/>
        </authorList>
    </citation>
    <scope>NUCLEOTIDE SEQUENCE [LARGE SCALE GENOMIC DNA]</scope>
    <source>
        <strain evidence="1 2">NIES-144</strain>
    </source>
</reference>
<name>A0A6A0ACZ4_HAELA</name>
<dbReference type="EMBL" id="BLLF01004978">
    <property type="protein sequence ID" value="GFH30548.1"/>
    <property type="molecule type" value="Genomic_DNA"/>
</dbReference>
<organism evidence="1 2">
    <name type="scientific">Haematococcus lacustris</name>
    <name type="common">Green alga</name>
    <name type="synonym">Haematococcus pluvialis</name>
    <dbReference type="NCBI Taxonomy" id="44745"/>
    <lineage>
        <taxon>Eukaryota</taxon>
        <taxon>Viridiplantae</taxon>
        <taxon>Chlorophyta</taxon>
        <taxon>core chlorophytes</taxon>
        <taxon>Chlorophyceae</taxon>
        <taxon>CS clade</taxon>
        <taxon>Chlamydomonadales</taxon>
        <taxon>Haematococcaceae</taxon>
        <taxon>Haematococcus</taxon>
    </lineage>
</organism>
<sequence>MVLRFEIPQRPEDLESDGGREELLRVLTVKQWDLITDDEVVQTVEYALFELDSSDSLQTCDQACFDALYATVKLFNRVPPRLKTKVVDVLCGNVLDITSSLKCLLASEFRTGEQSVLLHRNAMQQYVFLLDWLSMQADIQSEGEAREKRQLGQDVGAGKSVPTL</sequence>
<dbReference type="AlphaFoldDB" id="A0A6A0ACZ4"/>
<dbReference type="Proteomes" id="UP000485058">
    <property type="component" value="Unassembled WGS sequence"/>
</dbReference>